<dbReference type="HOGENOM" id="CLU_034247_2_0_2"/>
<dbReference type="KEGG" id="mig:Metig_0394"/>
<name>F6BB65_METIK</name>
<evidence type="ECO:0000256" key="3">
    <source>
        <dbReference type="ARBA" id="ARBA00008737"/>
    </source>
</evidence>
<evidence type="ECO:0000313" key="13">
    <source>
        <dbReference type="EMBL" id="AEF95950.1"/>
    </source>
</evidence>
<reference evidence="13 14" key="1">
    <citation type="submission" date="2011-05" db="EMBL/GenBank/DDBJ databases">
        <title>Complete sequence of Methanotorris igneus Kol 5.</title>
        <authorList>
            <consortium name="US DOE Joint Genome Institute"/>
            <person name="Lucas S."/>
            <person name="Han J."/>
            <person name="Lapidus A."/>
            <person name="Cheng J.-F."/>
            <person name="Goodwin L."/>
            <person name="Pitluck S."/>
            <person name="Peters L."/>
            <person name="Mikhailova N."/>
            <person name="Chertkov O."/>
            <person name="Han C."/>
            <person name="Tapia R."/>
            <person name="Land M."/>
            <person name="Hauser L."/>
            <person name="Kyrpides N."/>
            <person name="Ivanova N."/>
            <person name="Pagani I."/>
            <person name="Sieprawska-Lupa M."/>
            <person name="Whitman W."/>
            <person name="Woyke T."/>
        </authorList>
    </citation>
    <scope>NUCLEOTIDE SEQUENCE [LARGE SCALE GENOMIC DNA]</scope>
    <source>
        <strain evidence="14">DSM 5666 / JCM 11834 / Kol 5</strain>
    </source>
</reference>
<keyword evidence="6 11" id="KW-0028">Amino-acid biosynthesis</keyword>
<gene>
    <name evidence="11" type="primary">trpC</name>
    <name evidence="13" type="ordered locus">Metig_0394</name>
</gene>
<dbReference type="EC" id="4.1.1.48" evidence="4 11"/>
<protein>
    <recommendedName>
        <fullName evidence="5 11">Indole-3-glycerol phosphate synthase</fullName>
        <shortName evidence="11">IGPS</shortName>
        <ecNumber evidence="4 11">4.1.1.48</ecNumber>
    </recommendedName>
</protein>
<dbReference type="Gene3D" id="3.20.20.70">
    <property type="entry name" value="Aldolase class I"/>
    <property type="match status" value="1"/>
</dbReference>
<comment type="pathway">
    <text evidence="2 11">Amino-acid biosynthesis; L-tryptophan biosynthesis; L-tryptophan from chorismate: step 4/5.</text>
</comment>
<dbReference type="CDD" id="cd00331">
    <property type="entry name" value="IGPS"/>
    <property type="match status" value="1"/>
</dbReference>
<comment type="catalytic activity">
    <reaction evidence="1 11">
        <text>1-(2-carboxyphenylamino)-1-deoxy-D-ribulose 5-phosphate + H(+) = (1S,2R)-1-C-(indol-3-yl)glycerol 3-phosphate + CO2 + H2O</text>
        <dbReference type="Rhea" id="RHEA:23476"/>
        <dbReference type="ChEBI" id="CHEBI:15377"/>
        <dbReference type="ChEBI" id="CHEBI:15378"/>
        <dbReference type="ChEBI" id="CHEBI:16526"/>
        <dbReference type="ChEBI" id="CHEBI:58613"/>
        <dbReference type="ChEBI" id="CHEBI:58866"/>
        <dbReference type="EC" id="4.1.1.48"/>
    </reaction>
</comment>
<evidence type="ECO:0000256" key="10">
    <source>
        <dbReference type="ARBA" id="ARBA00023239"/>
    </source>
</evidence>
<dbReference type="PROSITE" id="PS00614">
    <property type="entry name" value="IGPS"/>
    <property type="match status" value="1"/>
</dbReference>
<dbReference type="UniPathway" id="UPA00035">
    <property type="reaction ID" value="UER00043"/>
</dbReference>
<dbReference type="EMBL" id="CP002737">
    <property type="protein sequence ID" value="AEF95950.1"/>
    <property type="molecule type" value="Genomic_DNA"/>
</dbReference>
<organism evidence="14">
    <name type="scientific">Methanotorris igneus (strain DSM 5666 / JCM 11834 / Kol 5)</name>
    <dbReference type="NCBI Taxonomy" id="880724"/>
    <lineage>
        <taxon>Archaea</taxon>
        <taxon>Methanobacteriati</taxon>
        <taxon>Methanobacteriota</taxon>
        <taxon>Methanomada group</taxon>
        <taxon>Methanococci</taxon>
        <taxon>Methanococcales</taxon>
        <taxon>Methanocaldococcaceae</taxon>
        <taxon>Methanotorris</taxon>
    </lineage>
</organism>
<dbReference type="AlphaFoldDB" id="F6BB65"/>
<accession>F6BB65</accession>
<dbReference type="SUPFAM" id="SSF51366">
    <property type="entry name" value="Ribulose-phoshate binding barrel"/>
    <property type="match status" value="1"/>
</dbReference>
<dbReference type="InterPro" id="IPR013785">
    <property type="entry name" value="Aldolase_TIM"/>
</dbReference>
<keyword evidence="9 11" id="KW-0057">Aromatic amino acid biosynthesis</keyword>
<sequence length="268" mass="30707">MNVLDKIVKDTRKRIELERGRNILRELENFIKDRELDEYIEKHSKLKLSKSIKKAKETRNPIITEIKPSSPSKGNIRRIKEEDIENIARDMVEGGCCGISILTEPKYFNGSYRNLIIARKFKVPILFKDFVVDFYQIDIAKTIGANIVLLMVSVLGEDIGEFLDYAHENDLECLVETHSEEEIDIALDSNAKIIGINNRDLKTLNIDLKTTEKLAPLIPNKKIKISESGIYTRDDLMYVLKYTNCALIGSSIMESGNIKEKVEELSRK</sequence>
<evidence type="ECO:0000256" key="9">
    <source>
        <dbReference type="ARBA" id="ARBA00023141"/>
    </source>
</evidence>
<evidence type="ECO:0000256" key="4">
    <source>
        <dbReference type="ARBA" id="ARBA00012362"/>
    </source>
</evidence>
<evidence type="ECO:0000256" key="6">
    <source>
        <dbReference type="ARBA" id="ARBA00022605"/>
    </source>
</evidence>
<dbReference type="InterPro" id="IPR013798">
    <property type="entry name" value="Indole-3-glycerol_P_synth_dom"/>
</dbReference>
<keyword evidence="8 11" id="KW-0822">Tryptophan biosynthesis</keyword>
<proteinExistence type="inferred from homology"/>
<dbReference type="GO" id="GO:0004425">
    <property type="term" value="F:indole-3-glycerol-phosphate synthase activity"/>
    <property type="evidence" value="ECO:0007669"/>
    <property type="project" value="UniProtKB-UniRule"/>
</dbReference>
<dbReference type="RefSeq" id="WP_013798559.1">
    <property type="nucleotide sequence ID" value="NC_015562.1"/>
</dbReference>
<dbReference type="InterPro" id="IPR045186">
    <property type="entry name" value="Indole-3-glycerol_P_synth"/>
</dbReference>
<keyword evidence="7 11" id="KW-0210">Decarboxylase</keyword>
<dbReference type="PANTHER" id="PTHR22854:SF2">
    <property type="entry name" value="INDOLE-3-GLYCEROL-PHOSPHATE SYNTHASE"/>
    <property type="match status" value="1"/>
</dbReference>
<keyword evidence="10 11" id="KW-0456">Lyase</keyword>
<dbReference type="Proteomes" id="UP000009227">
    <property type="component" value="Chromosome"/>
</dbReference>
<dbReference type="GO" id="GO:0004640">
    <property type="term" value="F:phosphoribosylanthranilate isomerase activity"/>
    <property type="evidence" value="ECO:0007669"/>
    <property type="project" value="TreeGrafter"/>
</dbReference>
<evidence type="ECO:0000256" key="5">
    <source>
        <dbReference type="ARBA" id="ARBA00018080"/>
    </source>
</evidence>
<evidence type="ECO:0000256" key="11">
    <source>
        <dbReference type="HAMAP-Rule" id="MF_00134"/>
    </source>
</evidence>
<dbReference type="PANTHER" id="PTHR22854">
    <property type="entry name" value="TRYPTOPHAN BIOSYNTHESIS PROTEIN"/>
    <property type="match status" value="1"/>
</dbReference>
<evidence type="ECO:0000256" key="1">
    <source>
        <dbReference type="ARBA" id="ARBA00001633"/>
    </source>
</evidence>
<evidence type="ECO:0000256" key="7">
    <source>
        <dbReference type="ARBA" id="ARBA00022793"/>
    </source>
</evidence>
<evidence type="ECO:0000259" key="12">
    <source>
        <dbReference type="Pfam" id="PF00218"/>
    </source>
</evidence>
<dbReference type="InterPro" id="IPR011060">
    <property type="entry name" value="RibuloseP-bd_barrel"/>
</dbReference>
<dbReference type="FunFam" id="3.20.20.70:FF:000024">
    <property type="entry name" value="Indole-3-glycerol phosphate synthase"/>
    <property type="match status" value="1"/>
</dbReference>
<evidence type="ECO:0000256" key="2">
    <source>
        <dbReference type="ARBA" id="ARBA00004696"/>
    </source>
</evidence>
<dbReference type="STRING" id="880724.Metig_0394"/>
<dbReference type="Pfam" id="PF00218">
    <property type="entry name" value="IGPS"/>
    <property type="match status" value="1"/>
</dbReference>
<dbReference type="InterPro" id="IPR001468">
    <property type="entry name" value="Indole-3-GlycerolPSynthase_CS"/>
</dbReference>
<evidence type="ECO:0000256" key="8">
    <source>
        <dbReference type="ARBA" id="ARBA00022822"/>
    </source>
</evidence>
<dbReference type="OrthoDB" id="15223at2157"/>
<dbReference type="GeneID" id="10643231"/>
<keyword evidence="14" id="KW-1185">Reference proteome</keyword>
<dbReference type="GO" id="GO:0000162">
    <property type="term" value="P:L-tryptophan biosynthetic process"/>
    <property type="evidence" value="ECO:0007669"/>
    <property type="project" value="UniProtKB-UniRule"/>
</dbReference>
<feature type="domain" description="Indole-3-glycerol phosphate synthase" evidence="12">
    <location>
        <begin position="4"/>
        <end position="265"/>
    </location>
</feature>
<comment type="similarity">
    <text evidence="3 11">Belongs to the TrpC family.</text>
</comment>
<dbReference type="HAMAP" id="MF_00134_A">
    <property type="entry name" value="IGPS_A"/>
    <property type="match status" value="1"/>
</dbReference>
<evidence type="ECO:0000313" key="14">
    <source>
        <dbReference type="Proteomes" id="UP000009227"/>
    </source>
</evidence>